<name>A0AAU8CVZ5_9HYPH</name>
<accession>A0AAU8CVZ5</accession>
<protein>
    <submittedName>
        <fullName evidence="1">Uncharacterized protein</fullName>
    </submittedName>
</protein>
<gene>
    <name evidence="1" type="ORF">ABVK50_11835</name>
</gene>
<evidence type="ECO:0000313" key="1">
    <source>
        <dbReference type="EMBL" id="XCG51114.1"/>
    </source>
</evidence>
<sequence length="195" mass="21947">MIEENTHALFAKPILRNPGHFMTIMDVADTIAEPGEDRAKLHASLRQFASQSYLWAPYRETGSRGAYLYTPATCIVCALLLRLIEMGIRDKSACLVVANCLYEWNAAAFDGDVPRFTPGALVIRKFTEGDRDWTLELWTLRHDNFKVVHAARLYKPAAGRGFDLGYDLSKFSQRAVLAIDLGDVLDRMHSRGKVN</sequence>
<dbReference type="AlphaFoldDB" id="A0AAU8CVZ5"/>
<reference evidence="1" key="1">
    <citation type="submission" date="2024-06" db="EMBL/GenBank/DDBJ databases">
        <title>Mesorhizobium karijinii sp. nov., a symbiont of the iconic Swainsona formosa from arid Australia.</title>
        <authorList>
            <person name="Hill Y.J."/>
            <person name="Watkin E.L.J."/>
            <person name="O'Hara G.W."/>
            <person name="Terpolilli J."/>
            <person name="Tye M.L."/>
            <person name="Kohlmeier M.G."/>
        </authorList>
    </citation>
    <scope>NUCLEOTIDE SEQUENCE</scope>
    <source>
        <strain evidence="1">WSM2240</strain>
    </source>
</reference>
<dbReference type="EMBL" id="CP159253">
    <property type="protein sequence ID" value="XCG51114.1"/>
    <property type="molecule type" value="Genomic_DNA"/>
</dbReference>
<dbReference type="RefSeq" id="WP_353641375.1">
    <property type="nucleotide sequence ID" value="NZ_CP159253.1"/>
</dbReference>
<organism evidence="1">
    <name type="scientific">Mesorhizobium sp. WSM2240</name>
    <dbReference type="NCBI Taxonomy" id="3228851"/>
    <lineage>
        <taxon>Bacteria</taxon>
        <taxon>Pseudomonadati</taxon>
        <taxon>Pseudomonadota</taxon>
        <taxon>Alphaproteobacteria</taxon>
        <taxon>Hyphomicrobiales</taxon>
        <taxon>Phyllobacteriaceae</taxon>
        <taxon>Mesorhizobium</taxon>
    </lineage>
</organism>
<proteinExistence type="predicted"/>